<feature type="domain" description="Glycosyl transferase family 1" evidence="2">
    <location>
        <begin position="193"/>
        <end position="354"/>
    </location>
</feature>
<dbReference type="InterPro" id="IPR001296">
    <property type="entry name" value="Glyco_trans_1"/>
</dbReference>
<dbReference type="PANTHER" id="PTHR46401:SF2">
    <property type="entry name" value="GLYCOSYLTRANSFERASE WBBK-RELATED"/>
    <property type="match status" value="1"/>
</dbReference>
<dbReference type="AlphaFoldDB" id="A0A1G7H7B8"/>
<accession>A0A1G7H7B8</accession>
<evidence type="ECO:0000313" key="3">
    <source>
        <dbReference type="EMBL" id="SDE96009.1"/>
    </source>
</evidence>
<dbReference type="Gene3D" id="3.40.50.2000">
    <property type="entry name" value="Glycogen Phosphorylase B"/>
    <property type="match status" value="2"/>
</dbReference>
<sequence length="382" mass="43551">MNIVFLIHQEGSLGYSMKRYTESLANKLSKKGYQTQIWAPKLILSKNRKNKGFGKWLRYIDQYLFFPFSFKWKNINTDKNTIYVLIDQALGIWTPLIKNKKHVVHCHDFIALKSAQGLIPENPTAWTGRLYQYLILNGFRKASNFISISKNTQKELGGFLNKKPIINAQIYNAIDQKFKIGSINAARITIGEQINRDVSNGYILHIGSNTFYKNRNGVLNIYNQWRKLSEKETPLIMIGSAPTTAMLRLREESPYSEDIHFLTRVEDTILIQAYQGATVFIFPSLLEGFGFPIIEAMACGCPVITTDKAPMNEIGGEAATYITSTSKKTIVNKGALAIETVLNYSKETREELIKKSLLNAKKYQDETFINDIENIYLEIMAN</sequence>
<reference evidence="4" key="1">
    <citation type="submission" date="2016-10" db="EMBL/GenBank/DDBJ databases">
        <authorList>
            <person name="Varghese N."/>
            <person name="Submissions S."/>
        </authorList>
    </citation>
    <scope>NUCLEOTIDE SEQUENCE [LARGE SCALE GENOMIC DNA]</scope>
    <source>
        <strain evidence="4">DSM 24729</strain>
    </source>
</reference>
<dbReference type="SUPFAM" id="SSF53756">
    <property type="entry name" value="UDP-Glycosyltransferase/glycogen phosphorylase"/>
    <property type="match status" value="1"/>
</dbReference>
<dbReference type="GO" id="GO:0009103">
    <property type="term" value="P:lipopolysaccharide biosynthetic process"/>
    <property type="evidence" value="ECO:0007669"/>
    <property type="project" value="TreeGrafter"/>
</dbReference>
<dbReference type="GO" id="GO:0016757">
    <property type="term" value="F:glycosyltransferase activity"/>
    <property type="evidence" value="ECO:0007669"/>
    <property type="project" value="InterPro"/>
</dbReference>
<dbReference type="PANTHER" id="PTHR46401">
    <property type="entry name" value="GLYCOSYLTRANSFERASE WBBK-RELATED"/>
    <property type="match status" value="1"/>
</dbReference>
<organism evidence="3 4">
    <name type="scientific">Cellulophaga baltica</name>
    <dbReference type="NCBI Taxonomy" id="76594"/>
    <lineage>
        <taxon>Bacteria</taxon>
        <taxon>Pseudomonadati</taxon>
        <taxon>Bacteroidota</taxon>
        <taxon>Flavobacteriia</taxon>
        <taxon>Flavobacteriales</taxon>
        <taxon>Flavobacteriaceae</taxon>
        <taxon>Cellulophaga</taxon>
    </lineage>
</organism>
<evidence type="ECO:0000259" key="2">
    <source>
        <dbReference type="Pfam" id="PF00534"/>
    </source>
</evidence>
<evidence type="ECO:0000256" key="1">
    <source>
        <dbReference type="ARBA" id="ARBA00022679"/>
    </source>
</evidence>
<keyword evidence="1 3" id="KW-0808">Transferase</keyword>
<dbReference type="Proteomes" id="UP000182114">
    <property type="component" value="Unassembled WGS sequence"/>
</dbReference>
<protein>
    <submittedName>
        <fullName evidence="3">Glycosyltransferase involved in cell wall bisynthesis</fullName>
    </submittedName>
</protein>
<evidence type="ECO:0000313" key="4">
    <source>
        <dbReference type="Proteomes" id="UP000182114"/>
    </source>
</evidence>
<keyword evidence="4" id="KW-1185">Reference proteome</keyword>
<dbReference type="CDD" id="cd03809">
    <property type="entry name" value="GT4_MtfB-like"/>
    <property type="match status" value="1"/>
</dbReference>
<proteinExistence type="predicted"/>
<name>A0A1G7H7B8_9FLAO</name>
<dbReference type="RefSeq" id="WP_024479197.1">
    <property type="nucleotide sequence ID" value="NZ_FNBD01000005.1"/>
</dbReference>
<gene>
    <name evidence="3" type="ORF">SAMN04487992_105306</name>
</gene>
<dbReference type="eggNOG" id="COG0438">
    <property type="taxonomic scope" value="Bacteria"/>
</dbReference>
<dbReference type="EMBL" id="FNBD01000005">
    <property type="protein sequence ID" value="SDE96009.1"/>
    <property type="molecule type" value="Genomic_DNA"/>
</dbReference>
<dbReference type="Pfam" id="PF00534">
    <property type="entry name" value="Glycos_transf_1"/>
    <property type="match status" value="1"/>
</dbReference>